<feature type="region of interest" description="Disordered" evidence="1">
    <location>
        <begin position="688"/>
        <end position="707"/>
    </location>
</feature>
<feature type="compositionally biased region" description="Polar residues" evidence="1">
    <location>
        <begin position="625"/>
        <end position="635"/>
    </location>
</feature>
<feature type="compositionally biased region" description="Polar residues" evidence="1">
    <location>
        <begin position="401"/>
        <end position="430"/>
    </location>
</feature>
<dbReference type="OrthoDB" id="3832538at2759"/>
<feature type="compositionally biased region" description="Acidic residues" evidence="1">
    <location>
        <begin position="909"/>
        <end position="919"/>
    </location>
</feature>
<feature type="compositionally biased region" description="Basic residues" evidence="1">
    <location>
        <begin position="591"/>
        <end position="606"/>
    </location>
</feature>
<dbReference type="EMBL" id="JAESVG020000003">
    <property type="protein sequence ID" value="KAG8629060.1"/>
    <property type="molecule type" value="Genomic_DNA"/>
</dbReference>
<feature type="region of interest" description="Disordered" evidence="1">
    <location>
        <begin position="758"/>
        <end position="802"/>
    </location>
</feature>
<feature type="compositionally biased region" description="Basic and acidic residues" evidence="1">
    <location>
        <begin position="47"/>
        <end position="58"/>
    </location>
</feature>
<evidence type="ECO:0000313" key="2">
    <source>
        <dbReference type="EMBL" id="KAG8629060.1"/>
    </source>
</evidence>
<feature type="compositionally biased region" description="Polar residues" evidence="1">
    <location>
        <begin position="36"/>
        <end position="46"/>
    </location>
</feature>
<feature type="compositionally biased region" description="Low complexity" evidence="1">
    <location>
        <begin position="866"/>
        <end position="883"/>
    </location>
</feature>
<accession>A0A8K0L526</accession>
<feature type="compositionally biased region" description="Polar residues" evidence="1">
    <location>
        <begin position="571"/>
        <end position="585"/>
    </location>
</feature>
<feature type="compositionally biased region" description="Basic and acidic residues" evidence="1">
    <location>
        <begin position="232"/>
        <end position="241"/>
    </location>
</feature>
<feature type="region of interest" description="Disordered" evidence="1">
    <location>
        <begin position="468"/>
        <end position="511"/>
    </location>
</feature>
<sequence>MLFGPTGMAVDPIILPAAPSKHTHAASKRRSDPFSDHSSIQASNLGEKTELESIDEQHVTSSTSNYETETAKRLDFRPAEDVDDMNTESKLWIMPARCDSYQLAQFLRTTGPGDTLPDKSRKHKRSTTVPRSFRLFRGKDIRSPESSKGGGRMQKSKTTNQLLPRQEVLPKSVEVKVSKSGVKYYQIAERSETEIEQDKAPRLSADIIIDPDVAVLFEKSIEDWNAIEEDEQTHRDERERTASGQTVRIITEDDSTPIRPSASPPPSPKQPPDHDHAPDQSKSLSTKSPHNRFTDSCPNPLHSHPRSPITALPPVPPVSPALSKKHSKRLYAMGTPRSVSHNILPNTSRRIVLPHRRVGSKGSISPGPPPPRSPLRMTRATGSIDGTMASMSSEEKVSPVSPISPQDQIHEATSTADTTLKTVPYSSLPASPSKDEKFQSSHSSGSSDAAIATGRRWVVHSKASGREVPVVDVQGSSSAGPSPRQRKVLRRARPTSKGKGADQREGSISKRMSVLQSWHDIDMIGRYMAREEEMHFPSNPIVRPLLSSAPTQSTLIPTTKGKVNNRAPSEKSGSTNTLGKSTSKSPVAPSRHPRPRSAKMPKRHSRQLALSPDNSSRVKEDAFANGSTKPQTPTKGQDGLGRAKDISTISPMTIDPSLPSPPPKRGLPPTPDQKTFVKGHVRNLSGHSAASASVYSTTLSPKKKVKGPKPLNIEKVVNKFPSPPTSARSAGQFIIPSPTKPGSSLHTPSSHVIRQMSLKAPTSKFSTSATGRERALLSKDNLPTTGSTDAASRPSPSSGQTTESALLSAMMARMDGIERHNRFLEAALMGILRTPDMAGSSNQDTLLHLLQQTMTSPSLQPQNHAGVPTAVSPPSTTGTSTPVLATAPSSSNTHHPRPGPSVDNNVSDSDPESDADQEDNDATFRRLTAIGHPAFSNAGAQDVTAWSHPPVRSTPSPPLVHEVTDGDILRARQETADRLLGVERGVCRQGRGRSKGSVGSGRSEGSKASGKSVGSGRSRKSRASQRSALDTYMRARGMMDTSLINFD</sequence>
<feature type="compositionally biased region" description="Basic residues" evidence="1">
    <location>
        <begin position="484"/>
        <end position="496"/>
    </location>
</feature>
<feature type="compositionally biased region" description="Polar residues" evidence="1">
    <location>
        <begin position="59"/>
        <end position="68"/>
    </location>
</feature>
<feature type="region of interest" description="Disordered" evidence="1">
    <location>
        <begin position="19"/>
        <end position="72"/>
    </location>
</feature>
<feature type="region of interest" description="Disordered" evidence="1">
    <location>
        <begin position="983"/>
        <end position="1028"/>
    </location>
</feature>
<dbReference type="Proteomes" id="UP000809789">
    <property type="component" value="Unassembled WGS sequence"/>
</dbReference>
<feature type="region of interest" description="Disordered" evidence="1">
    <location>
        <begin position="551"/>
        <end position="676"/>
    </location>
</feature>
<protein>
    <submittedName>
        <fullName evidence="2">Uncharacterized protein</fullName>
    </submittedName>
</protein>
<evidence type="ECO:0000256" key="1">
    <source>
        <dbReference type="SAM" id="MobiDB-lite"/>
    </source>
</evidence>
<gene>
    <name evidence="2" type="ORF">KVT40_002925</name>
</gene>
<feature type="compositionally biased region" description="Pro residues" evidence="1">
    <location>
        <begin position="658"/>
        <end position="671"/>
    </location>
</feature>
<feature type="region of interest" description="Disordered" evidence="1">
    <location>
        <begin position="139"/>
        <end position="167"/>
    </location>
</feature>
<dbReference type="AlphaFoldDB" id="A0A8K0L526"/>
<proteinExistence type="predicted"/>
<evidence type="ECO:0000313" key="3">
    <source>
        <dbReference type="Proteomes" id="UP000809789"/>
    </source>
</evidence>
<feature type="compositionally biased region" description="Polar residues" evidence="1">
    <location>
        <begin position="688"/>
        <end position="700"/>
    </location>
</feature>
<keyword evidence="3" id="KW-1185">Reference proteome</keyword>
<feature type="region of interest" description="Disordered" evidence="1">
    <location>
        <begin position="228"/>
        <end position="450"/>
    </location>
</feature>
<feature type="compositionally biased region" description="Basic and acidic residues" evidence="1">
    <location>
        <begin position="499"/>
        <end position="508"/>
    </location>
</feature>
<name>A0A8K0L526_9PEZI</name>
<feature type="compositionally biased region" description="Polar residues" evidence="1">
    <location>
        <begin position="337"/>
        <end position="349"/>
    </location>
</feature>
<feature type="compositionally biased region" description="Polar residues" evidence="1">
    <location>
        <begin position="781"/>
        <end position="802"/>
    </location>
</feature>
<feature type="region of interest" description="Disordered" evidence="1">
    <location>
        <begin position="857"/>
        <end position="919"/>
    </location>
</feature>
<comment type="caution">
    <text evidence="2">The sequence shown here is derived from an EMBL/GenBank/DDBJ whole genome shotgun (WGS) entry which is preliminary data.</text>
</comment>
<organism evidence="2 3">
    <name type="scientific">Elsinoe batatas</name>
    <dbReference type="NCBI Taxonomy" id="2601811"/>
    <lineage>
        <taxon>Eukaryota</taxon>
        <taxon>Fungi</taxon>
        <taxon>Dikarya</taxon>
        <taxon>Ascomycota</taxon>
        <taxon>Pezizomycotina</taxon>
        <taxon>Dothideomycetes</taxon>
        <taxon>Dothideomycetidae</taxon>
        <taxon>Myriangiales</taxon>
        <taxon>Elsinoaceae</taxon>
        <taxon>Elsinoe</taxon>
    </lineage>
</organism>
<reference evidence="2" key="1">
    <citation type="submission" date="2021-07" db="EMBL/GenBank/DDBJ databases">
        <title>Elsinoe batatas strain:CRI-CJ2 Genome sequencing and assembly.</title>
        <authorList>
            <person name="Huang L."/>
        </authorList>
    </citation>
    <scope>NUCLEOTIDE SEQUENCE</scope>
    <source>
        <strain evidence="2">CRI-CJ2</strain>
    </source>
</reference>
<feature type="compositionally biased region" description="Low complexity" evidence="1">
    <location>
        <begin position="995"/>
        <end position="1016"/>
    </location>
</feature>